<gene>
    <name evidence="1" type="ORF">SGADD02_00413</name>
</gene>
<evidence type="ECO:0000313" key="2">
    <source>
        <dbReference type="Proteomes" id="UP000070198"/>
    </source>
</evidence>
<sequence length="41" mass="4312">MAFDKSKLPSEAKVVTPEKISLARIRTSATAAVTSPAIVII</sequence>
<reference evidence="1 2" key="1">
    <citation type="submission" date="2016-01" db="EMBL/GenBank/DDBJ databases">
        <title>Highly variable Streptococcus oralis are common among viridans streptococci isolated from primates.</title>
        <authorList>
            <person name="Denapaite D."/>
            <person name="Rieger M."/>
            <person name="Koendgen S."/>
            <person name="Brueckner R."/>
            <person name="Ochigava I."/>
            <person name="Kappeler P."/>
            <person name="Maetz-Rensing K."/>
            <person name="Leendertz F."/>
            <person name="Hakenbeck R."/>
        </authorList>
    </citation>
    <scope>NUCLEOTIDE SEQUENCE [LARGE SCALE GENOMIC DNA]</scope>
    <source>
        <strain evidence="1 2">DD02</strain>
    </source>
</reference>
<proteinExistence type="predicted"/>
<organism evidence="1 2">
    <name type="scientific">Streptococcus gallolyticus</name>
    <dbReference type="NCBI Taxonomy" id="315405"/>
    <lineage>
        <taxon>Bacteria</taxon>
        <taxon>Bacillati</taxon>
        <taxon>Bacillota</taxon>
        <taxon>Bacilli</taxon>
        <taxon>Lactobacillales</taxon>
        <taxon>Streptococcaceae</taxon>
        <taxon>Streptococcus</taxon>
    </lineage>
</organism>
<dbReference type="AlphaFoldDB" id="A0A139NAV1"/>
<evidence type="ECO:0000313" key="1">
    <source>
        <dbReference type="EMBL" id="KXT72884.1"/>
    </source>
</evidence>
<protein>
    <submittedName>
        <fullName evidence="1">Uncharacterized protein</fullName>
    </submittedName>
</protein>
<accession>A0A139NAV1</accession>
<dbReference type="EMBL" id="LQOF01000036">
    <property type="protein sequence ID" value="KXT72884.1"/>
    <property type="molecule type" value="Genomic_DNA"/>
</dbReference>
<name>A0A139NAV1_9STRE</name>
<dbReference type="Proteomes" id="UP000070198">
    <property type="component" value="Unassembled WGS sequence"/>
</dbReference>
<comment type="caution">
    <text evidence="1">The sequence shown here is derived from an EMBL/GenBank/DDBJ whole genome shotgun (WGS) entry which is preliminary data.</text>
</comment>